<organism evidence="7 8">
    <name type="scientific">Mesocricetibacter intestinalis</name>
    <dbReference type="NCBI Taxonomy" id="1521930"/>
    <lineage>
        <taxon>Bacteria</taxon>
        <taxon>Pseudomonadati</taxon>
        <taxon>Pseudomonadota</taxon>
        <taxon>Gammaproteobacteria</taxon>
        <taxon>Pasteurellales</taxon>
        <taxon>Pasteurellaceae</taxon>
        <taxon>Mesocricetibacter</taxon>
    </lineage>
</organism>
<dbReference type="RefSeq" id="WP_133544077.1">
    <property type="nucleotide sequence ID" value="NZ_SNYQ01000003.1"/>
</dbReference>
<evidence type="ECO:0000259" key="6">
    <source>
        <dbReference type="Pfam" id="PF13515"/>
    </source>
</evidence>
<keyword evidence="2 5" id="KW-0812">Transmembrane</keyword>
<keyword evidence="3 5" id="KW-1133">Transmembrane helix</keyword>
<feature type="transmembrane region" description="Helical" evidence="5">
    <location>
        <begin position="258"/>
        <end position="274"/>
    </location>
</feature>
<protein>
    <submittedName>
        <fullName evidence="7">Fusaric acid resistance family protein</fullName>
    </submittedName>
</protein>
<feature type="transmembrane region" description="Helical" evidence="5">
    <location>
        <begin position="65"/>
        <end position="84"/>
    </location>
</feature>
<evidence type="ECO:0000256" key="1">
    <source>
        <dbReference type="ARBA" id="ARBA00004141"/>
    </source>
</evidence>
<dbReference type="Proteomes" id="UP000295657">
    <property type="component" value="Unassembled WGS sequence"/>
</dbReference>
<comment type="subcellular location">
    <subcellularLocation>
        <location evidence="1">Membrane</location>
        <topology evidence="1">Multi-pass membrane protein</topology>
    </subcellularLocation>
</comment>
<name>A0A4R6VBN5_9PAST</name>
<proteinExistence type="predicted"/>
<dbReference type="InterPro" id="IPR049453">
    <property type="entry name" value="Memb_transporter_dom"/>
</dbReference>
<evidence type="ECO:0000256" key="2">
    <source>
        <dbReference type="ARBA" id="ARBA00022692"/>
    </source>
</evidence>
<feature type="transmembrane region" description="Helical" evidence="5">
    <location>
        <begin position="17"/>
        <end position="35"/>
    </location>
</feature>
<keyword evidence="8" id="KW-1185">Reference proteome</keyword>
<feature type="transmembrane region" description="Helical" evidence="5">
    <location>
        <begin position="281"/>
        <end position="303"/>
    </location>
</feature>
<dbReference type="EMBL" id="SNYQ01000003">
    <property type="protein sequence ID" value="TDQ57929.1"/>
    <property type="molecule type" value="Genomic_DNA"/>
</dbReference>
<accession>A0A4R6VBN5</accession>
<feature type="transmembrane region" description="Helical" evidence="5">
    <location>
        <begin position="42"/>
        <end position="59"/>
    </location>
</feature>
<sequence>MQVQQLLQLLKTFVGEIYWREILLCTPAIMLVLAFSLDIDPLAAVIMVGAAFSVGFGASRTLGKYRWGAVALAALGMACSAVLGSLLGGHSLLLFGGIALLSAACAYLSGRNNDFWWVSLQIAVAFLVASYYPGGTEQALLRGVLVLTAGLLQLLGMLLFARLFPFSAALLPSPPADNLAPHQLQRFILTLVAAVLLAYGAARWFAIANDYWAPMTVLMVIKPSGQITYSRMLNRFIGTFVGCLLATALIYLLHEQQALLLICLIISSGLAFSMQKAHYALLTCMISATIVFLIALGLGNPIATTEHRLIATVLGGIIALLMVKLFNPLSVSAS</sequence>
<evidence type="ECO:0000313" key="7">
    <source>
        <dbReference type="EMBL" id="TDQ57929.1"/>
    </source>
</evidence>
<gene>
    <name evidence="7" type="ORF">EDC45_0996</name>
</gene>
<evidence type="ECO:0000256" key="5">
    <source>
        <dbReference type="SAM" id="Phobius"/>
    </source>
</evidence>
<comment type="caution">
    <text evidence="7">The sequence shown here is derived from an EMBL/GenBank/DDBJ whole genome shotgun (WGS) entry which is preliminary data.</text>
</comment>
<keyword evidence="4 5" id="KW-0472">Membrane</keyword>
<dbReference type="OrthoDB" id="128040at2"/>
<dbReference type="AlphaFoldDB" id="A0A4R6VBN5"/>
<dbReference type="GO" id="GO:0016020">
    <property type="term" value="C:membrane"/>
    <property type="evidence" value="ECO:0007669"/>
    <property type="project" value="UniProtKB-SubCell"/>
</dbReference>
<evidence type="ECO:0000313" key="8">
    <source>
        <dbReference type="Proteomes" id="UP000295657"/>
    </source>
</evidence>
<feature type="transmembrane region" description="Helical" evidence="5">
    <location>
        <begin position="232"/>
        <end position="252"/>
    </location>
</feature>
<feature type="domain" description="Integral membrane bound transporter" evidence="6">
    <location>
        <begin position="197"/>
        <end position="322"/>
    </location>
</feature>
<feature type="transmembrane region" description="Helical" evidence="5">
    <location>
        <begin position="184"/>
        <end position="206"/>
    </location>
</feature>
<feature type="transmembrane region" description="Helical" evidence="5">
    <location>
        <begin position="309"/>
        <end position="326"/>
    </location>
</feature>
<reference evidence="7 8" key="1">
    <citation type="submission" date="2019-03" db="EMBL/GenBank/DDBJ databases">
        <title>Genomic Encyclopedia of Type Strains, Phase IV (KMG-IV): sequencing the most valuable type-strain genomes for metagenomic binning, comparative biology and taxonomic classification.</title>
        <authorList>
            <person name="Goeker M."/>
        </authorList>
    </citation>
    <scope>NUCLEOTIDE SEQUENCE [LARGE SCALE GENOMIC DNA]</scope>
    <source>
        <strain evidence="7 8">DSM 28403</strain>
    </source>
</reference>
<dbReference type="Pfam" id="PF13515">
    <property type="entry name" value="FUSC_2"/>
    <property type="match status" value="1"/>
</dbReference>
<evidence type="ECO:0000256" key="3">
    <source>
        <dbReference type="ARBA" id="ARBA00022989"/>
    </source>
</evidence>
<feature type="transmembrane region" description="Helical" evidence="5">
    <location>
        <begin position="115"/>
        <end position="132"/>
    </location>
</feature>
<evidence type="ECO:0000256" key="4">
    <source>
        <dbReference type="ARBA" id="ARBA00023136"/>
    </source>
</evidence>
<feature type="transmembrane region" description="Helical" evidence="5">
    <location>
        <begin position="91"/>
        <end position="109"/>
    </location>
</feature>
<feature type="transmembrane region" description="Helical" evidence="5">
    <location>
        <begin position="144"/>
        <end position="164"/>
    </location>
</feature>